<comment type="caution">
    <text evidence="1">The sequence shown here is derived from an EMBL/GenBank/DDBJ whole genome shotgun (WGS) entry which is preliminary data.</text>
</comment>
<evidence type="ECO:0000313" key="2">
    <source>
        <dbReference type="Proteomes" id="UP000807353"/>
    </source>
</evidence>
<proteinExistence type="predicted"/>
<keyword evidence="2" id="KW-1185">Reference proteome</keyword>
<gene>
    <name evidence="1" type="ORF">BDZ94DRAFT_1252332</name>
</gene>
<name>A0A9P5YE60_9AGAR</name>
<reference evidence="1" key="1">
    <citation type="submission" date="2020-11" db="EMBL/GenBank/DDBJ databases">
        <authorList>
            <consortium name="DOE Joint Genome Institute"/>
            <person name="Ahrendt S."/>
            <person name="Riley R."/>
            <person name="Andreopoulos W."/>
            <person name="Labutti K."/>
            <person name="Pangilinan J."/>
            <person name="Ruiz-Duenas F.J."/>
            <person name="Barrasa J.M."/>
            <person name="Sanchez-Garcia M."/>
            <person name="Camarero S."/>
            <person name="Miyauchi S."/>
            <person name="Serrano A."/>
            <person name="Linde D."/>
            <person name="Babiker R."/>
            <person name="Drula E."/>
            <person name="Ayuso-Fernandez I."/>
            <person name="Pacheco R."/>
            <person name="Padilla G."/>
            <person name="Ferreira P."/>
            <person name="Barriuso J."/>
            <person name="Kellner H."/>
            <person name="Castanera R."/>
            <person name="Alfaro M."/>
            <person name="Ramirez L."/>
            <person name="Pisabarro A.G."/>
            <person name="Kuo A."/>
            <person name="Tritt A."/>
            <person name="Lipzen A."/>
            <person name="He G."/>
            <person name="Yan M."/>
            <person name="Ng V."/>
            <person name="Cullen D."/>
            <person name="Martin F."/>
            <person name="Rosso M.-N."/>
            <person name="Henrissat B."/>
            <person name="Hibbett D."/>
            <person name="Martinez A.T."/>
            <person name="Grigoriev I.V."/>
        </authorList>
    </citation>
    <scope>NUCLEOTIDE SEQUENCE</scope>
    <source>
        <strain evidence="1">CBS 247.69</strain>
    </source>
</reference>
<dbReference type="AlphaFoldDB" id="A0A9P5YE60"/>
<evidence type="ECO:0000313" key="1">
    <source>
        <dbReference type="EMBL" id="KAF9466201.1"/>
    </source>
</evidence>
<dbReference type="EMBL" id="MU150243">
    <property type="protein sequence ID" value="KAF9466201.1"/>
    <property type="molecule type" value="Genomic_DNA"/>
</dbReference>
<organism evidence="1 2">
    <name type="scientific">Collybia nuda</name>
    <dbReference type="NCBI Taxonomy" id="64659"/>
    <lineage>
        <taxon>Eukaryota</taxon>
        <taxon>Fungi</taxon>
        <taxon>Dikarya</taxon>
        <taxon>Basidiomycota</taxon>
        <taxon>Agaricomycotina</taxon>
        <taxon>Agaricomycetes</taxon>
        <taxon>Agaricomycetidae</taxon>
        <taxon>Agaricales</taxon>
        <taxon>Tricholomatineae</taxon>
        <taxon>Clitocybaceae</taxon>
        <taxon>Collybia</taxon>
    </lineage>
</organism>
<accession>A0A9P5YE60</accession>
<sequence>MWGDHSFFRPRRRSSLGHGTLRNIGRATTLLFSVYQLYYPNIPPIGCLEGTCRCLTWTPRLDATVLPTDPSTS</sequence>
<dbReference type="Proteomes" id="UP000807353">
    <property type="component" value="Unassembled WGS sequence"/>
</dbReference>
<protein>
    <submittedName>
        <fullName evidence="1">Uncharacterized protein</fullName>
    </submittedName>
</protein>